<dbReference type="PANTHER" id="PTHR43840:SF15">
    <property type="entry name" value="MITOCHONDRIAL METAL TRANSPORTER 1-RELATED"/>
    <property type="match status" value="1"/>
</dbReference>
<organism evidence="10 11">
    <name type="scientific">Xanthocytophaga agilis</name>
    <dbReference type="NCBI Taxonomy" id="3048010"/>
    <lineage>
        <taxon>Bacteria</taxon>
        <taxon>Pseudomonadati</taxon>
        <taxon>Bacteroidota</taxon>
        <taxon>Cytophagia</taxon>
        <taxon>Cytophagales</taxon>
        <taxon>Rhodocytophagaceae</taxon>
        <taxon>Xanthocytophaga</taxon>
    </lineage>
</organism>
<comment type="similarity">
    <text evidence="2">Belongs to the cation diffusion facilitator (CDF) transporter (TC 2.A.4) family.</text>
</comment>
<evidence type="ECO:0000313" key="10">
    <source>
        <dbReference type="EMBL" id="MDJ1503154.1"/>
    </source>
</evidence>
<dbReference type="Pfam" id="PF01545">
    <property type="entry name" value="Cation_efflux"/>
    <property type="match status" value="1"/>
</dbReference>
<dbReference type="PANTHER" id="PTHR43840">
    <property type="entry name" value="MITOCHONDRIAL METAL TRANSPORTER 1-RELATED"/>
    <property type="match status" value="1"/>
</dbReference>
<comment type="subcellular location">
    <subcellularLocation>
        <location evidence="1">Membrane</location>
        <topology evidence="1">Multi-pass membrane protein</topology>
    </subcellularLocation>
</comment>
<dbReference type="NCBIfam" id="TIGR01297">
    <property type="entry name" value="CDF"/>
    <property type="match status" value="1"/>
</dbReference>
<proteinExistence type="inferred from homology"/>
<dbReference type="InterPro" id="IPR027469">
    <property type="entry name" value="Cation_efflux_TMD_sf"/>
</dbReference>
<dbReference type="InterPro" id="IPR036837">
    <property type="entry name" value="Cation_efflux_CTD_sf"/>
</dbReference>
<evidence type="ECO:0000256" key="5">
    <source>
        <dbReference type="ARBA" id="ARBA00022989"/>
    </source>
</evidence>
<feature type="transmembrane region" description="Helical" evidence="7">
    <location>
        <begin position="82"/>
        <end position="102"/>
    </location>
</feature>
<name>A0AAE3R825_9BACT</name>
<dbReference type="AlphaFoldDB" id="A0AAE3R825"/>
<evidence type="ECO:0000256" key="3">
    <source>
        <dbReference type="ARBA" id="ARBA00022448"/>
    </source>
</evidence>
<evidence type="ECO:0000256" key="4">
    <source>
        <dbReference type="ARBA" id="ARBA00022692"/>
    </source>
</evidence>
<dbReference type="InterPro" id="IPR050291">
    <property type="entry name" value="CDF_Transporter"/>
</dbReference>
<evidence type="ECO:0000259" key="8">
    <source>
        <dbReference type="Pfam" id="PF01545"/>
    </source>
</evidence>
<dbReference type="InterPro" id="IPR058533">
    <property type="entry name" value="Cation_efflux_TM"/>
</dbReference>
<feature type="domain" description="Cation efflux protein cytoplasmic" evidence="9">
    <location>
        <begin position="209"/>
        <end position="288"/>
    </location>
</feature>
<feature type="transmembrane region" description="Helical" evidence="7">
    <location>
        <begin position="114"/>
        <end position="134"/>
    </location>
</feature>
<dbReference type="Gene3D" id="3.30.70.1350">
    <property type="entry name" value="Cation efflux protein, cytoplasmic domain"/>
    <property type="match status" value="1"/>
</dbReference>
<evidence type="ECO:0000256" key="1">
    <source>
        <dbReference type="ARBA" id="ARBA00004141"/>
    </source>
</evidence>
<keyword evidence="4 7" id="KW-0812">Transmembrane</keyword>
<feature type="domain" description="Cation efflux protein transmembrane" evidence="8">
    <location>
        <begin position="13"/>
        <end position="204"/>
    </location>
</feature>
<keyword evidence="3" id="KW-0813">Transport</keyword>
<sequence>MTEAKENLNYQKIIAIVGVVLFAFKIVAWYLTNSVAILTDALESTINVISGFIGLYSLYISAQPRDRNHPYGHGKIEFVSAAVEGTLIFVAGLVIIYEAIINLTHPHPVGKLDYGILLVSITALVNYGVGYVAVQRGKKNNSLALIASGKHLQSDTYSTIGIVVGLILLYLTRLAWLDSVVALVFAGLILYTGYKIIRGSLAGIMDEADEELLNKVVALLQKSRRENWIDMHNLRIIKYGSRLHLDCHLTVPWYLTVLEAHKEVAALEKLVRDNFGESVEMFVHMDACEDFSCSICPKDDCQVRKHSFENRFEWTLENILRNQKHNVETARAK</sequence>
<dbReference type="SUPFAM" id="SSF160240">
    <property type="entry name" value="Cation efflux protein cytoplasmic domain-like"/>
    <property type="match status" value="1"/>
</dbReference>
<feature type="transmembrane region" description="Helical" evidence="7">
    <location>
        <begin position="44"/>
        <end position="62"/>
    </location>
</feature>
<accession>A0AAE3R825</accession>
<feature type="transmembrane region" description="Helical" evidence="7">
    <location>
        <begin position="12"/>
        <end position="32"/>
    </location>
</feature>
<dbReference type="GO" id="GO:0005886">
    <property type="term" value="C:plasma membrane"/>
    <property type="evidence" value="ECO:0007669"/>
    <property type="project" value="TreeGrafter"/>
</dbReference>
<dbReference type="EMBL" id="JASJOU010000007">
    <property type="protein sequence ID" value="MDJ1503154.1"/>
    <property type="molecule type" value="Genomic_DNA"/>
</dbReference>
<gene>
    <name evidence="10" type="ORF">QNI22_20970</name>
</gene>
<keyword evidence="6 7" id="KW-0472">Membrane</keyword>
<dbReference type="RefSeq" id="WP_314513664.1">
    <property type="nucleotide sequence ID" value="NZ_JASJOU010000007.1"/>
</dbReference>
<dbReference type="Proteomes" id="UP001232063">
    <property type="component" value="Unassembled WGS sequence"/>
</dbReference>
<dbReference type="InterPro" id="IPR027470">
    <property type="entry name" value="Cation_efflux_CTD"/>
</dbReference>
<dbReference type="GO" id="GO:0015086">
    <property type="term" value="F:cadmium ion transmembrane transporter activity"/>
    <property type="evidence" value="ECO:0007669"/>
    <property type="project" value="TreeGrafter"/>
</dbReference>
<reference evidence="10" key="1">
    <citation type="submission" date="2023-05" db="EMBL/GenBank/DDBJ databases">
        <authorList>
            <person name="Zhang X."/>
        </authorList>
    </citation>
    <scope>NUCLEOTIDE SEQUENCE</scope>
    <source>
        <strain evidence="10">BD1B2-1</strain>
    </source>
</reference>
<keyword evidence="5 7" id="KW-1133">Transmembrane helix</keyword>
<protein>
    <submittedName>
        <fullName evidence="10">Cation diffusion facilitator family transporter</fullName>
    </submittedName>
</protein>
<feature type="transmembrane region" description="Helical" evidence="7">
    <location>
        <begin position="179"/>
        <end position="197"/>
    </location>
</feature>
<evidence type="ECO:0000256" key="2">
    <source>
        <dbReference type="ARBA" id="ARBA00008114"/>
    </source>
</evidence>
<dbReference type="GO" id="GO:0006882">
    <property type="term" value="P:intracellular zinc ion homeostasis"/>
    <property type="evidence" value="ECO:0007669"/>
    <property type="project" value="TreeGrafter"/>
</dbReference>
<dbReference type="GO" id="GO:0015341">
    <property type="term" value="F:zinc efflux antiporter activity"/>
    <property type="evidence" value="ECO:0007669"/>
    <property type="project" value="TreeGrafter"/>
</dbReference>
<keyword evidence="11" id="KW-1185">Reference proteome</keyword>
<dbReference type="SUPFAM" id="SSF161111">
    <property type="entry name" value="Cation efflux protein transmembrane domain-like"/>
    <property type="match status" value="1"/>
</dbReference>
<feature type="transmembrane region" description="Helical" evidence="7">
    <location>
        <begin position="155"/>
        <end position="173"/>
    </location>
</feature>
<comment type="caution">
    <text evidence="10">The sequence shown here is derived from an EMBL/GenBank/DDBJ whole genome shotgun (WGS) entry which is preliminary data.</text>
</comment>
<evidence type="ECO:0000259" key="9">
    <source>
        <dbReference type="Pfam" id="PF16916"/>
    </source>
</evidence>
<dbReference type="InterPro" id="IPR002524">
    <property type="entry name" value="Cation_efflux"/>
</dbReference>
<dbReference type="Pfam" id="PF16916">
    <property type="entry name" value="ZT_dimer"/>
    <property type="match status" value="1"/>
</dbReference>
<dbReference type="Gene3D" id="1.20.1510.10">
    <property type="entry name" value="Cation efflux protein transmembrane domain"/>
    <property type="match status" value="1"/>
</dbReference>
<evidence type="ECO:0000256" key="7">
    <source>
        <dbReference type="SAM" id="Phobius"/>
    </source>
</evidence>
<dbReference type="GO" id="GO:0015093">
    <property type="term" value="F:ferrous iron transmembrane transporter activity"/>
    <property type="evidence" value="ECO:0007669"/>
    <property type="project" value="TreeGrafter"/>
</dbReference>
<evidence type="ECO:0000313" key="11">
    <source>
        <dbReference type="Proteomes" id="UP001232063"/>
    </source>
</evidence>
<evidence type="ECO:0000256" key="6">
    <source>
        <dbReference type="ARBA" id="ARBA00023136"/>
    </source>
</evidence>